<dbReference type="Proteomes" id="UP000032578">
    <property type="component" value="Unassembled WGS sequence"/>
</dbReference>
<keyword evidence="1" id="KW-0175">Coiled coil</keyword>
<sequence length="62" mass="7007">MSKIANCPTCGGKSKIKEKDGHTIYEALQNEEVLKKVGQLKKAMQKYKEKAEQLEKQLNNKG</sequence>
<dbReference type="STRING" id="1435349.PW52_11360"/>
<feature type="coiled-coil region" evidence="1">
    <location>
        <begin position="30"/>
        <end position="61"/>
    </location>
</feature>
<dbReference type="EMBL" id="JTDW01000007">
    <property type="protein sequence ID" value="KJD35262.1"/>
    <property type="molecule type" value="Genomic_DNA"/>
</dbReference>
<name>A0A0D7WC14_9FLAO</name>
<evidence type="ECO:0000256" key="1">
    <source>
        <dbReference type="SAM" id="Coils"/>
    </source>
</evidence>
<dbReference type="AlphaFoldDB" id="A0A0D7WC14"/>
<evidence type="ECO:0000313" key="2">
    <source>
        <dbReference type="EMBL" id="KJD35262.1"/>
    </source>
</evidence>
<reference evidence="2 3" key="1">
    <citation type="submission" date="2014-11" db="EMBL/GenBank/DDBJ databases">
        <title>Tamlana sedimentorum sp. nov., isolated from shallow sand sediments of the Sea of Japan.</title>
        <authorList>
            <person name="Romanenko L.A."/>
        </authorList>
    </citation>
    <scope>NUCLEOTIDE SEQUENCE [LARGE SCALE GENOMIC DNA]</scope>
    <source>
        <strain evidence="2 3">JCM 19808</strain>
    </source>
</reference>
<proteinExistence type="predicted"/>
<dbReference type="OrthoDB" id="828248at2"/>
<dbReference type="RefSeq" id="WP_044633064.1">
    <property type="nucleotide sequence ID" value="NZ_JTDW01000007.1"/>
</dbReference>
<evidence type="ECO:0000313" key="3">
    <source>
        <dbReference type="Proteomes" id="UP000032578"/>
    </source>
</evidence>
<protein>
    <submittedName>
        <fullName evidence="2">Uncharacterized protein</fullName>
    </submittedName>
</protein>
<accession>A0A0D7WC14</accession>
<gene>
    <name evidence="2" type="ORF">PW52_11360</name>
</gene>
<organism evidence="2 3">
    <name type="scientific">Neotamlana sedimentorum</name>
    <dbReference type="NCBI Taxonomy" id="1435349"/>
    <lineage>
        <taxon>Bacteria</taxon>
        <taxon>Pseudomonadati</taxon>
        <taxon>Bacteroidota</taxon>
        <taxon>Flavobacteriia</taxon>
        <taxon>Flavobacteriales</taxon>
        <taxon>Flavobacteriaceae</taxon>
        <taxon>Neotamlana</taxon>
    </lineage>
</organism>
<comment type="caution">
    <text evidence="2">The sequence shown here is derived from an EMBL/GenBank/DDBJ whole genome shotgun (WGS) entry which is preliminary data.</text>
</comment>
<dbReference type="PATRIC" id="fig|1435349.4.peg.3264"/>
<keyword evidence="3" id="KW-1185">Reference proteome</keyword>